<organism evidence="1 2">
    <name type="scientific">Roseisolibacter agri</name>
    <dbReference type="NCBI Taxonomy" id="2014610"/>
    <lineage>
        <taxon>Bacteria</taxon>
        <taxon>Pseudomonadati</taxon>
        <taxon>Gemmatimonadota</taxon>
        <taxon>Gemmatimonadia</taxon>
        <taxon>Gemmatimonadales</taxon>
        <taxon>Gemmatimonadaceae</taxon>
        <taxon>Roseisolibacter</taxon>
    </lineage>
</organism>
<dbReference type="Proteomes" id="UP001161325">
    <property type="component" value="Unassembled WGS sequence"/>
</dbReference>
<dbReference type="EMBL" id="BRXS01000003">
    <property type="protein sequence ID" value="GLC25262.1"/>
    <property type="molecule type" value="Genomic_DNA"/>
</dbReference>
<comment type="caution">
    <text evidence="1">The sequence shown here is derived from an EMBL/GenBank/DDBJ whole genome shotgun (WGS) entry which is preliminary data.</text>
</comment>
<keyword evidence="2" id="KW-1185">Reference proteome</keyword>
<evidence type="ECO:0000313" key="1">
    <source>
        <dbReference type="EMBL" id="GLC25262.1"/>
    </source>
</evidence>
<dbReference type="RefSeq" id="WP_284349712.1">
    <property type="nucleotide sequence ID" value="NZ_BRXS01000003.1"/>
</dbReference>
<gene>
    <name evidence="1" type="ORF">rosag_17750</name>
</gene>
<evidence type="ECO:0000313" key="2">
    <source>
        <dbReference type="Proteomes" id="UP001161325"/>
    </source>
</evidence>
<sequence>MRRPSLLPAPIVALLVACEGGAPAESTRPVEPATVRVTAVDTLRPGQIASVRGSGLSGLRSLRLDGVDAMELVVRSDSVAEFRVPSMRACETDMRAVKVSADGTAPIGGVVRVAPSVSLRAGESRVLTSGELQCLRLAAADEDYVLSAANVAIPTAEVESPRTLVAVRVLGTGDVASTLAASDAPSAHDAGTLAEPAMATAPAVTAPSGSFAQAPVPFDPRYATAVVGDTLRFVDWFSGAPQLCQMPAESVPSFRARVVAVSGDVAVVVDLRHPSAASYLDPAKLGWLREAAAMTDRLLLPTMRSLFDADYRPPAGGGGRFYVLLGTLPNATGFAYDGPLGSATFTSQTSCPRSSEMVVSTVSADRLAMPQNQSAGYVAGVFLHEYAHNADALTSRRGRIAGILGEGLATLAQETASRIASGQPLRARHAGVGSDAPAIADGSLGMWGTQAALGPWQSNGRYGANARMLLFLRELAGEASIDHGRRPTLYQRLVQAPIDWNDRPAVIAHVTAVLGIDYVDLIDRQALASVTAGLIGPDVVHDLPRYTAWDHAERARVAGPLSATFPGRASRRAGGEHTLAAADGGHAALYLMGDGPRGISIELVSMAPTARIVRLTRTR</sequence>
<protein>
    <submittedName>
        <fullName evidence="1">Uncharacterized protein</fullName>
    </submittedName>
</protein>
<reference evidence="1" key="1">
    <citation type="submission" date="2022-08" db="EMBL/GenBank/DDBJ databases">
        <title>Draft genome sequencing of Roseisolibacter agri AW1220.</title>
        <authorList>
            <person name="Tobiishi Y."/>
            <person name="Tonouchi A."/>
        </authorList>
    </citation>
    <scope>NUCLEOTIDE SEQUENCE</scope>
    <source>
        <strain evidence="1">AW1220</strain>
    </source>
</reference>
<dbReference type="PROSITE" id="PS51257">
    <property type="entry name" value="PROKAR_LIPOPROTEIN"/>
    <property type="match status" value="1"/>
</dbReference>
<accession>A0AA37Q7P8</accession>
<name>A0AA37Q7P8_9BACT</name>
<proteinExistence type="predicted"/>
<dbReference type="AlphaFoldDB" id="A0AA37Q7P8"/>